<comment type="caution">
    <text evidence="1">The sequence shown here is derived from an EMBL/GenBank/DDBJ whole genome shotgun (WGS) entry which is preliminary data.</text>
</comment>
<dbReference type="HOGENOM" id="CLU_2723598_0_0_1"/>
<dbReference type="Proteomes" id="UP000027456">
    <property type="component" value="Unassembled WGS sequence"/>
</dbReference>
<sequence>MPAWTKNRNDMWEDVLAKEDAPIKVIQEKGQCASPVQAKDGDLVEALGPQTDLFDLSFSIRSQHPELRLDST</sequence>
<organism evidence="1 2">
    <name type="scientific">Rhizoctonia solani 123E</name>
    <dbReference type="NCBI Taxonomy" id="1423351"/>
    <lineage>
        <taxon>Eukaryota</taxon>
        <taxon>Fungi</taxon>
        <taxon>Dikarya</taxon>
        <taxon>Basidiomycota</taxon>
        <taxon>Agaricomycotina</taxon>
        <taxon>Agaricomycetes</taxon>
        <taxon>Cantharellales</taxon>
        <taxon>Ceratobasidiaceae</taxon>
        <taxon>Rhizoctonia</taxon>
    </lineage>
</organism>
<keyword evidence="2" id="KW-1185">Reference proteome</keyword>
<reference evidence="1 2" key="1">
    <citation type="submission" date="2013-12" db="EMBL/GenBank/DDBJ databases">
        <authorList>
            <person name="Cubeta M."/>
            <person name="Pakala S."/>
            <person name="Fedorova N."/>
            <person name="Thomas E."/>
            <person name="Dean R."/>
            <person name="Jabaji S."/>
            <person name="Neate S."/>
            <person name="Toda T."/>
            <person name="Tavantzis S."/>
            <person name="Vilgalys R."/>
            <person name="Bharathan N."/>
            <person name="Pakala S."/>
            <person name="Losada L.S."/>
            <person name="Zafar N."/>
            <person name="Nierman W."/>
        </authorList>
    </citation>
    <scope>NUCLEOTIDE SEQUENCE [LARGE SCALE GENOMIC DNA]</scope>
    <source>
        <strain evidence="1 2">123E</strain>
    </source>
</reference>
<evidence type="ECO:0000313" key="1">
    <source>
        <dbReference type="EMBL" id="KEP50414.1"/>
    </source>
</evidence>
<protein>
    <submittedName>
        <fullName evidence="1">Uncharacterized protein</fullName>
    </submittedName>
</protein>
<dbReference type="AlphaFoldDB" id="A0A074RU38"/>
<name>A0A074RU38_9AGAM</name>
<gene>
    <name evidence="1" type="ORF">V565_080470</name>
</gene>
<proteinExistence type="predicted"/>
<accession>A0A074RU38</accession>
<evidence type="ECO:0000313" key="2">
    <source>
        <dbReference type="Proteomes" id="UP000027456"/>
    </source>
</evidence>
<dbReference type="EMBL" id="AZST01000256">
    <property type="protein sequence ID" value="KEP50414.1"/>
    <property type="molecule type" value="Genomic_DNA"/>
</dbReference>